<proteinExistence type="predicted"/>
<feature type="transmembrane region" description="Helical" evidence="1">
    <location>
        <begin position="167"/>
        <end position="195"/>
    </location>
</feature>
<feature type="transmembrane region" description="Helical" evidence="1">
    <location>
        <begin position="94"/>
        <end position="119"/>
    </location>
</feature>
<name>A0ABW5Y3Y9_9BACL</name>
<dbReference type="RefSeq" id="WP_126989611.1">
    <property type="nucleotide sequence ID" value="NZ_JBHUOR010000133.1"/>
</dbReference>
<feature type="transmembrane region" description="Helical" evidence="1">
    <location>
        <begin position="52"/>
        <end position="74"/>
    </location>
</feature>
<dbReference type="Proteomes" id="UP001597568">
    <property type="component" value="Unassembled WGS sequence"/>
</dbReference>
<protein>
    <submittedName>
        <fullName evidence="2">ABC transporter permease</fullName>
    </submittedName>
</protein>
<comment type="caution">
    <text evidence="2">The sequence shown here is derived from an EMBL/GenBank/DDBJ whole genome shotgun (WGS) entry which is preliminary data.</text>
</comment>
<feature type="transmembrane region" description="Helical" evidence="1">
    <location>
        <begin position="20"/>
        <end position="40"/>
    </location>
</feature>
<gene>
    <name evidence="2" type="ORF">ACFSY7_16320</name>
</gene>
<accession>A0ABW5Y3Y9</accession>
<evidence type="ECO:0000313" key="3">
    <source>
        <dbReference type="Proteomes" id="UP001597568"/>
    </source>
</evidence>
<evidence type="ECO:0000313" key="2">
    <source>
        <dbReference type="EMBL" id="MFD2870058.1"/>
    </source>
</evidence>
<feature type="transmembrane region" description="Helical" evidence="1">
    <location>
        <begin position="131"/>
        <end position="155"/>
    </location>
</feature>
<reference evidence="3" key="1">
    <citation type="journal article" date="2019" name="Int. J. Syst. Evol. Microbiol.">
        <title>The Global Catalogue of Microorganisms (GCM) 10K type strain sequencing project: providing services to taxonomists for standard genome sequencing and annotation.</title>
        <authorList>
            <consortium name="The Broad Institute Genomics Platform"/>
            <consortium name="The Broad Institute Genome Sequencing Center for Infectious Disease"/>
            <person name="Wu L."/>
            <person name="Ma J."/>
        </authorList>
    </citation>
    <scope>NUCLEOTIDE SEQUENCE [LARGE SCALE GENOMIC DNA]</scope>
    <source>
        <strain evidence="3">KCTC 33522</strain>
    </source>
</reference>
<sequence length="268" mass="30237">MALFIKLEWKQMLRSRWMQLVAVLFVVVFAAISLIQQMALPTDGFTRQTASFLNLLLFLLPLFTLTIGSMSVAGDIESGWYALLKTYPMSIFGFLWSKYVAIVLSFLLILLLAFGVVLTMSGITGHMQLPVVFIFLSIFMVLIFSALAVFCGVLAKNRLHALSLSLVIWAVSLLLFSYILMALGTIVSGTMLKWLTIVMIHLNPAEWLRFGYFMFSGQTTVLGPAFYDFTEFYTSFFGYFLFIMLSALWVITPLGLANWILSKKGRDV</sequence>
<keyword evidence="3" id="KW-1185">Reference proteome</keyword>
<organism evidence="2 3">
    <name type="scientific">Kurthia populi</name>
    <dbReference type="NCBI Taxonomy" id="1562132"/>
    <lineage>
        <taxon>Bacteria</taxon>
        <taxon>Bacillati</taxon>
        <taxon>Bacillota</taxon>
        <taxon>Bacilli</taxon>
        <taxon>Bacillales</taxon>
        <taxon>Caryophanaceae</taxon>
        <taxon>Kurthia</taxon>
    </lineage>
</organism>
<evidence type="ECO:0000256" key="1">
    <source>
        <dbReference type="SAM" id="Phobius"/>
    </source>
</evidence>
<feature type="transmembrane region" description="Helical" evidence="1">
    <location>
        <begin position="239"/>
        <end position="261"/>
    </location>
</feature>
<keyword evidence="1" id="KW-0812">Transmembrane</keyword>
<keyword evidence="1" id="KW-1133">Transmembrane helix</keyword>
<dbReference type="EMBL" id="JBHUOR010000133">
    <property type="protein sequence ID" value="MFD2870058.1"/>
    <property type="molecule type" value="Genomic_DNA"/>
</dbReference>
<keyword evidence="1" id="KW-0472">Membrane</keyword>
<dbReference type="Pfam" id="PF12679">
    <property type="entry name" value="ABC2_membrane_2"/>
    <property type="match status" value="1"/>
</dbReference>